<feature type="region of interest" description="Disordered" evidence="1">
    <location>
        <begin position="1"/>
        <end position="45"/>
    </location>
</feature>
<keyword evidence="3" id="KW-1185">Reference proteome</keyword>
<organism evidence="2 3">
    <name type="scientific">Zymoseptoria tritici (strain ST99CH_3D7)</name>
    <dbReference type="NCBI Taxonomy" id="1276538"/>
    <lineage>
        <taxon>Eukaryota</taxon>
        <taxon>Fungi</taxon>
        <taxon>Dikarya</taxon>
        <taxon>Ascomycota</taxon>
        <taxon>Pezizomycotina</taxon>
        <taxon>Dothideomycetes</taxon>
        <taxon>Dothideomycetidae</taxon>
        <taxon>Mycosphaerellales</taxon>
        <taxon>Mycosphaerellaceae</taxon>
        <taxon>Zymoseptoria</taxon>
    </lineage>
</organism>
<dbReference type="STRING" id="1276538.A0A1X7RJP7"/>
<proteinExistence type="predicted"/>
<protein>
    <submittedName>
        <fullName evidence="2">Uncharacterized protein</fullName>
    </submittedName>
</protein>
<evidence type="ECO:0000313" key="2">
    <source>
        <dbReference type="EMBL" id="SMQ47645.1"/>
    </source>
</evidence>
<name>A0A1X7RJP7_ZYMT9</name>
<dbReference type="Proteomes" id="UP000215127">
    <property type="component" value="Chromosome 2"/>
</dbReference>
<evidence type="ECO:0000256" key="1">
    <source>
        <dbReference type="SAM" id="MobiDB-lite"/>
    </source>
</evidence>
<reference evidence="2 3" key="1">
    <citation type="submission" date="2016-06" db="EMBL/GenBank/DDBJ databases">
        <authorList>
            <person name="Kjaerup R.B."/>
            <person name="Dalgaard T.S."/>
            <person name="Juul-Madsen H.R."/>
        </authorList>
    </citation>
    <scope>NUCLEOTIDE SEQUENCE [LARGE SCALE GENOMIC DNA]</scope>
</reference>
<feature type="compositionally biased region" description="Polar residues" evidence="1">
    <location>
        <begin position="18"/>
        <end position="27"/>
    </location>
</feature>
<dbReference type="AlphaFoldDB" id="A0A1X7RJP7"/>
<gene>
    <name evidence="2" type="ORF">ZT3D7_G2793</name>
</gene>
<sequence length="330" mass="36666">MEDEGYSSPCEAPDEPQTPINEPSRNTGKLWEETIHANGPDDRSLDKHASRHVEFQYGAIGTRIQQRKVEVSYDAFCKSLDHDPMKCPPPDFPFRYIDTIARNMVPGIRASAWTMAKEAMGWISTHPPHVASLAQESPGPRLYELGQASPETLGSPSPSRYWWQITLRHCKGHKKTMNADKVTFVDPMAGTNNSTCVVKMLLVSALRHGRVPFTTIEEVLAAAALRHDHKIVWSSPDEPVLFSLGRSRDGLDLKKPVTEKVMNKSLDQMALNAGVMADLRTHDVRRDKARGTAHIKKKVLGVPNRIVANIVGHTVKALNSGVTDNYIGHN</sequence>
<evidence type="ECO:0000313" key="3">
    <source>
        <dbReference type="Proteomes" id="UP000215127"/>
    </source>
</evidence>
<feature type="compositionally biased region" description="Basic and acidic residues" evidence="1">
    <location>
        <begin position="30"/>
        <end position="45"/>
    </location>
</feature>
<dbReference type="EMBL" id="LT853693">
    <property type="protein sequence ID" value="SMQ47645.1"/>
    <property type="molecule type" value="Genomic_DNA"/>
</dbReference>
<accession>A0A1X7RJP7</accession>